<evidence type="ECO:0000313" key="1">
    <source>
        <dbReference type="EMBL" id="KAK2717314.1"/>
    </source>
</evidence>
<name>A0AA88L922_ARTSF</name>
<organism evidence="1 2">
    <name type="scientific">Artemia franciscana</name>
    <name type="common">Brine shrimp</name>
    <name type="synonym">Artemia sanfranciscana</name>
    <dbReference type="NCBI Taxonomy" id="6661"/>
    <lineage>
        <taxon>Eukaryota</taxon>
        <taxon>Metazoa</taxon>
        <taxon>Ecdysozoa</taxon>
        <taxon>Arthropoda</taxon>
        <taxon>Crustacea</taxon>
        <taxon>Branchiopoda</taxon>
        <taxon>Anostraca</taxon>
        <taxon>Artemiidae</taxon>
        <taxon>Artemia</taxon>
    </lineage>
</organism>
<keyword evidence="2" id="KW-1185">Reference proteome</keyword>
<protein>
    <recommendedName>
        <fullName evidence="3">PARP catalytic domain-containing protein</fullName>
    </recommendedName>
</protein>
<dbReference type="EMBL" id="JAVRJZ010000010">
    <property type="protein sequence ID" value="KAK2717314.1"/>
    <property type="molecule type" value="Genomic_DNA"/>
</dbReference>
<comment type="caution">
    <text evidence="1">The sequence shown here is derived from an EMBL/GenBank/DDBJ whole genome shotgun (WGS) entry which is preliminary data.</text>
</comment>
<proteinExistence type="predicted"/>
<dbReference type="AlphaFoldDB" id="A0AA88L922"/>
<dbReference type="Proteomes" id="UP001187531">
    <property type="component" value="Unassembled WGS sequence"/>
</dbReference>
<reference evidence="1" key="1">
    <citation type="submission" date="2023-07" db="EMBL/GenBank/DDBJ databases">
        <title>Chromosome-level genome assembly of Artemia franciscana.</title>
        <authorList>
            <person name="Jo E."/>
        </authorList>
    </citation>
    <scope>NUCLEOTIDE SEQUENCE</scope>
    <source>
        <tissue evidence="1">Whole body</tissue>
    </source>
</reference>
<evidence type="ECO:0008006" key="3">
    <source>
        <dbReference type="Google" id="ProtNLM"/>
    </source>
</evidence>
<dbReference type="SUPFAM" id="SSF56399">
    <property type="entry name" value="ADP-ribosylation"/>
    <property type="match status" value="1"/>
</dbReference>
<dbReference type="Gene3D" id="3.90.228.10">
    <property type="match status" value="1"/>
</dbReference>
<accession>A0AA88L922</accession>
<sequence length="186" mass="21389">MNQEKIQQKRTFDPTNPLDIHFRIAEAEFRRFCTSRNVEEVTLNTNRDIETGFQAKQEEFMRMYGEEAPEAKAILAFHGTPTMTNIDNILKSNFDDRYIVKYDYGFGHYFSEFPDVALRYAGETNALILCLILPGKSHDFPEGSKPSSVADGYNSNRIEADKMGRGREIVIPNPAQIFPRYVVHLN</sequence>
<gene>
    <name evidence="1" type="ORF">QYM36_006184</name>
</gene>
<evidence type="ECO:0000313" key="2">
    <source>
        <dbReference type="Proteomes" id="UP001187531"/>
    </source>
</evidence>